<accession>D6GQ43</accession>
<dbReference type="RefSeq" id="WP_014262810.1">
    <property type="nucleotide sequence ID" value="NC_016630.1"/>
</dbReference>
<dbReference type="InterPro" id="IPR032250">
    <property type="entry name" value="DUF4825"/>
</dbReference>
<evidence type="ECO:0000313" key="3">
    <source>
        <dbReference type="Proteomes" id="UP000007468"/>
    </source>
</evidence>
<evidence type="ECO:0000313" key="2">
    <source>
        <dbReference type="EMBL" id="EFE28896.1"/>
    </source>
</evidence>
<dbReference type="AlphaFoldDB" id="D6GQ43"/>
<organism evidence="2 3">
    <name type="scientific">Filifactor alocis (strain ATCC 35896 / CCUG 47790 / D40 B5)</name>
    <name type="common">Fusobacterium alocis</name>
    <dbReference type="NCBI Taxonomy" id="546269"/>
    <lineage>
        <taxon>Bacteria</taxon>
        <taxon>Bacillati</taxon>
        <taxon>Bacillota</taxon>
        <taxon>Clostridia</taxon>
        <taxon>Peptostreptococcales</taxon>
        <taxon>Filifactoraceae</taxon>
        <taxon>Filifactor</taxon>
    </lineage>
</organism>
<keyword evidence="3" id="KW-1185">Reference proteome</keyword>
<dbReference type="STRING" id="546269.HMPREF0389_00818"/>
<gene>
    <name evidence="2" type="ordered locus">HMPREF0389_00818</name>
</gene>
<dbReference type="Pfam" id="PF16107">
    <property type="entry name" value="DUF4825"/>
    <property type="match status" value="1"/>
</dbReference>
<feature type="domain" description="DUF4825" evidence="1">
    <location>
        <begin position="38"/>
        <end position="125"/>
    </location>
</feature>
<dbReference type="OrthoDB" id="2352542at2"/>
<reference evidence="3" key="1">
    <citation type="submission" date="2010-12" db="EMBL/GenBank/DDBJ databases">
        <title>The genome sequence of Filifactor alocis strain ATCC 35896.</title>
        <authorList>
            <consortium name="The Broad Institute Genome Sequencing Platform"/>
            <person name="Ward D."/>
            <person name="Earl A."/>
            <person name="Feldgarden M."/>
            <person name="Young S.K."/>
            <person name="Gargeya S."/>
            <person name="Zeng Q."/>
            <person name="Alvarado L."/>
            <person name="Berlin A."/>
            <person name="Bochicchio J."/>
            <person name="Chapman S.B."/>
            <person name="Chen Z."/>
            <person name="Freedman E."/>
            <person name="Gellesch M."/>
            <person name="Goldberg J."/>
            <person name="Griggs A."/>
            <person name="Gujja S."/>
            <person name="Heilman E."/>
            <person name="Heiman D."/>
            <person name="Howarth C."/>
            <person name="Mehta T."/>
            <person name="Neiman D."/>
            <person name="Pearson M."/>
            <person name="Roberts A."/>
            <person name="Saif S."/>
            <person name="Shea T."/>
            <person name="Shenoy N."/>
            <person name="Sisk P."/>
            <person name="Stolte C."/>
            <person name="Sykes S."/>
            <person name="White J."/>
            <person name="Yandava C."/>
            <person name="Izard J."/>
            <person name="Blanton J.M."/>
            <person name="Baranova O.V."/>
            <person name="Tanner A.C."/>
            <person name="Dewhirst F.E."/>
            <person name="Haas B."/>
            <person name="Nusbaum C."/>
            <person name="Birren B."/>
        </authorList>
    </citation>
    <scope>NUCLEOTIDE SEQUENCE [LARGE SCALE GENOMIC DNA]</scope>
    <source>
        <strain evidence="3">ATCC 35896 / D40 B5</strain>
    </source>
</reference>
<dbReference type="Proteomes" id="UP000007468">
    <property type="component" value="Chromosome"/>
</dbReference>
<sequence length="133" mass="15215">MKYLRQRIYCVSMILMALIYFAGCNRTEISELQEDDALTQYHTEYVGDSTKVIQITSKQSYPPGYSYDHIAIESKEEPYGLTVYLTVEGADDDSKKKLKENANVTFELIGNLESIKYIDARTAEEIASFTRES</sequence>
<dbReference type="EMBL" id="CP002390">
    <property type="protein sequence ID" value="EFE28896.1"/>
    <property type="molecule type" value="Genomic_DNA"/>
</dbReference>
<dbReference type="eggNOG" id="COG4219">
    <property type="taxonomic scope" value="Bacteria"/>
</dbReference>
<evidence type="ECO:0000259" key="1">
    <source>
        <dbReference type="Pfam" id="PF16107"/>
    </source>
</evidence>
<name>D6GQ43_FILAD</name>
<proteinExistence type="predicted"/>
<dbReference type="KEGG" id="faa:HMPREF0389_00818"/>
<protein>
    <recommendedName>
        <fullName evidence="1">DUF4825 domain-containing protein</fullName>
    </recommendedName>
</protein>